<reference evidence="1" key="1">
    <citation type="journal article" date="2021" name="New Phytol.">
        <title>Evolutionary innovations through gain and loss of genes in the ectomycorrhizal Boletales.</title>
        <authorList>
            <person name="Wu G."/>
            <person name="Miyauchi S."/>
            <person name="Morin E."/>
            <person name="Kuo A."/>
            <person name="Drula E."/>
            <person name="Varga T."/>
            <person name="Kohler A."/>
            <person name="Feng B."/>
            <person name="Cao Y."/>
            <person name="Lipzen A."/>
            <person name="Daum C."/>
            <person name="Hundley H."/>
            <person name="Pangilinan J."/>
            <person name="Johnson J."/>
            <person name="Barry K."/>
            <person name="LaButti K."/>
            <person name="Ng V."/>
            <person name="Ahrendt S."/>
            <person name="Min B."/>
            <person name="Choi I.G."/>
            <person name="Park H."/>
            <person name="Plett J.M."/>
            <person name="Magnuson J."/>
            <person name="Spatafora J.W."/>
            <person name="Nagy L.G."/>
            <person name="Henrissat B."/>
            <person name="Grigoriev I.V."/>
            <person name="Yang Z.L."/>
            <person name="Xu J."/>
            <person name="Martin F.M."/>
        </authorList>
    </citation>
    <scope>NUCLEOTIDE SEQUENCE</scope>
    <source>
        <strain evidence="1">ATCC 28755</strain>
    </source>
</reference>
<gene>
    <name evidence="1" type="ORF">BJ138DRAFT_1099791</name>
</gene>
<evidence type="ECO:0000313" key="2">
    <source>
        <dbReference type="Proteomes" id="UP000790377"/>
    </source>
</evidence>
<accession>A0ACB8AIN6</accession>
<comment type="caution">
    <text evidence="1">The sequence shown here is derived from an EMBL/GenBank/DDBJ whole genome shotgun (WGS) entry which is preliminary data.</text>
</comment>
<name>A0ACB8AIN6_9AGAM</name>
<organism evidence="1 2">
    <name type="scientific">Hygrophoropsis aurantiaca</name>
    <dbReference type="NCBI Taxonomy" id="72124"/>
    <lineage>
        <taxon>Eukaryota</taxon>
        <taxon>Fungi</taxon>
        <taxon>Dikarya</taxon>
        <taxon>Basidiomycota</taxon>
        <taxon>Agaricomycotina</taxon>
        <taxon>Agaricomycetes</taxon>
        <taxon>Agaricomycetidae</taxon>
        <taxon>Boletales</taxon>
        <taxon>Coniophorineae</taxon>
        <taxon>Hygrophoropsidaceae</taxon>
        <taxon>Hygrophoropsis</taxon>
    </lineage>
</organism>
<sequence>MSKLPIGLVREIFEIAVSGDRLSALRLVVVSKAVQHWIDPLLYQAVHLLDKDACDTFICTISTKGRQFMARHVKTLNVRLPVTLKSDAAENFQLIVRVCEGVESLCYTGSSSTSAPTVLQWLDTTKLRPRHLCLGTGYPPPTTKIYDAANDQLSPFYRGISHLELDDTWAWLYWASNVHMLPNLTHLAFCPILSDVADTSDTLVTWIKSMLASDFLQVLVLLPRGFDFAMGYEKRVRSLETCVRVNDPRLVVILHYVDPPSRWAAEERDEGLRLWDRAERVVRKHLCGSEE</sequence>
<protein>
    <submittedName>
        <fullName evidence="1">Uncharacterized protein</fullName>
    </submittedName>
</protein>
<dbReference type="EMBL" id="MU267638">
    <property type="protein sequence ID" value="KAH7913055.1"/>
    <property type="molecule type" value="Genomic_DNA"/>
</dbReference>
<evidence type="ECO:0000313" key="1">
    <source>
        <dbReference type="EMBL" id="KAH7913055.1"/>
    </source>
</evidence>
<proteinExistence type="predicted"/>
<keyword evidence="2" id="KW-1185">Reference proteome</keyword>
<dbReference type="Proteomes" id="UP000790377">
    <property type="component" value="Unassembled WGS sequence"/>
</dbReference>